<evidence type="ECO:0000313" key="3">
    <source>
        <dbReference type="Proteomes" id="UP000595197"/>
    </source>
</evidence>
<keyword evidence="1" id="KW-0732">Signal</keyword>
<protein>
    <submittedName>
        <fullName evidence="2">Uncharacterized protein</fullName>
    </submittedName>
</protein>
<proteinExistence type="predicted"/>
<organism evidence="2 3">
    <name type="scientific">Skermanella cutis</name>
    <dbReference type="NCBI Taxonomy" id="2775420"/>
    <lineage>
        <taxon>Bacteria</taxon>
        <taxon>Pseudomonadati</taxon>
        <taxon>Pseudomonadota</taxon>
        <taxon>Alphaproteobacteria</taxon>
        <taxon>Rhodospirillales</taxon>
        <taxon>Azospirillaceae</taxon>
        <taxon>Skermanella</taxon>
    </lineage>
</organism>
<sequence>MKSTALAAALAAGVLAGVAPGGARAQDVKETVCAQGTYSEPCPEVIWCPAENCGIGIPQPDGQLEIISSTERKMEGTSRRPVQAGKPMTLESITGRVIVFEWEDAGQVEQAGSDLTIKDILYVVMPPAGPG</sequence>
<dbReference type="RefSeq" id="WP_201075345.1">
    <property type="nucleotide sequence ID" value="NZ_CP067420.1"/>
</dbReference>
<reference evidence="2" key="1">
    <citation type="submission" date="2021-02" db="EMBL/GenBank/DDBJ databases">
        <title>Skermanella TT6 skin isolate.</title>
        <authorList>
            <person name="Lee K."/>
            <person name="Ganzorig M."/>
        </authorList>
    </citation>
    <scope>NUCLEOTIDE SEQUENCE</scope>
    <source>
        <strain evidence="2">TT6</strain>
    </source>
</reference>
<dbReference type="EMBL" id="CP067420">
    <property type="protein sequence ID" value="QQP89281.1"/>
    <property type="molecule type" value="Genomic_DNA"/>
</dbReference>
<feature type="signal peptide" evidence="1">
    <location>
        <begin position="1"/>
        <end position="25"/>
    </location>
</feature>
<name>A0ABX7B855_9PROT</name>
<feature type="chain" id="PRO_5047506386" evidence="1">
    <location>
        <begin position="26"/>
        <end position="131"/>
    </location>
</feature>
<dbReference type="Proteomes" id="UP000595197">
    <property type="component" value="Chromosome"/>
</dbReference>
<evidence type="ECO:0000256" key="1">
    <source>
        <dbReference type="SAM" id="SignalP"/>
    </source>
</evidence>
<gene>
    <name evidence="2" type="ORF">IGS68_25375</name>
</gene>
<keyword evidence="3" id="KW-1185">Reference proteome</keyword>
<accession>A0ABX7B855</accession>
<evidence type="ECO:0000313" key="2">
    <source>
        <dbReference type="EMBL" id="QQP89281.1"/>
    </source>
</evidence>